<dbReference type="Pfam" id="PF05444">
    <property type="entry name" value="DUF753"/>
    <property type="match status" value="37"/>
</dbReference>
<feature type="domain" description="DUF753" evidence="2">
    <location>
        <begin position="576"/>
        <end position="645"/>
    </location>
</feature>
<evidence type="ECO:0000313" key="3">
    <source>
        <dbReference type="EMBL" id="CAD7013300.1"/>
    </source>
</evidence>
<name>A0A811VDC7_CERCA</name>
<feature type="domain" description="DUF753" evidence="2">
    <location>
        <begin position="912"/>
        <end position="989"/>
    </location>
</feature>
<feature type="transmembrane region" description="Helical" evidence="1">
    <location>
        <begin position="3173"/>
        <end position="3192"/>
    </location>
</feature>
<organism evidence="3 4">
    <name type="scientific">Ceratitis capitata</name>
    <name type="common">Mediterranean fruit fly</name>
    <name type="synonym">Tephritis capitata</name>
    <dbReference type="NCBI Taxonomy" id="7213"/>
    <lineage>
        <taxon>Eukaryota</taxon>
        <taxon>Metazoa</taxon>
        <taxon>Ecdysozoa</taxon>
        <taxon>Arthropoda</taxon>
        <taxon>Hexapoda</taxon>
        <taxon>Insecta</taxon>
        <taxon>Pterygota</taxon>
        <taxon>Neoptera</taxon>
        <taxon>Endopterygota</taxon>
        <taxon>Diptera</taxon>
        <taxon>Brachycera</taxon>
        <taxon>Muscomorpha</taxon>
        <taxon>Tephritoidea</taxon>
        <taxon>Tephritidae</taxon>
        <taxon>Ceratitis</taxon>
        <taxon>Ceratitis</taxon>
    </lineage>
</organism>
<reference evidence="3" key="1">
    <citation type="submission" date="2020-11" db="EMBL/GenBank/DDBJ databases">
        <authorList>
            <person name="Whitehead M."/>
        </authorList>
    </citation>
    <scope>NUCLEOTIDE SEQUENCE</scope>
    <source>
        <strain evidence="3">EGII</strain>
    </source>
</reference>
<feature type="domain" description="DUF753" evidence="2">
    <location>
        <begin position="3014"/>
        <end position="3087"/>
    </location>
</feature>
<feature type="domain" description="DUF753" evidence="2">
    <location>
        <begin position="412"/>
        <end position="480"/>
    </location>
</feature>
<feature type="domain" description="DUF753" evidence="2">
    <location>
        <begin position="2855"/>
        <end position="2926"/>
    </location>
</feature>
<feature type="domain" description="DUF753" evidence="2">
    <location>
        <begin position="1840"/>
        <end position="1907"/>
    </location>
</feature>
<feature type="domain" description="DUF753" evidence="2">
    <location>
        <begin position="833"/>
        <end position="901"/>
    </location>
</feature>
<feature type="domain" description="DUF753" evidence="2">
    <location>
        <begin position="1584"/>
        <end position="1664"/>
    </location>
</feature>
<dbReference type="EMBL" id="CAJHJT010000056">
    <property type="protein sequence ID" value="CAD7013300.1"/>
    <property type="molecule type" value="Genomic_DNA"/>
</dbReference>
<keyword evidence="1" id="KW-1133">Transmembrane helix</keyword>
<evidence type="ECO:0000313" key="4">
    <source>
        <dbReference type="Proteomes" id="UP000606786"/>
    </source>
</evidence>
<proteinExistence type="predicted"/>
<keyword evidence="4" id="KW-1185">Reference proteome</keyword>
<feature type="domain" description="DUF753" evidence="2">
    <location>
        <begin position="2261"/>
        <end position="2329"/>
    </location>
</feature>
<protein>
    <submittedName>
        <fullName evidence="3">(Mediterranean fruit fly) hypothetical protein</fullName>
    </submittedName>
</protein>
<keyword evidence="1" id="KW-0472">Membrane</keyword>
<feature type="domain" description="DUF753" evidence="2">
    <location>
        <begin position="2598"/>
        <end position="2676"/>
    </location>
</feature>
<feature type="domain" description="DUF753" evidence="2">
    <location>
        <begin position="1164"/>
        <end position="1241"/>
    </location>
</feature>
<feature type="domain" description="DUF753" evidence="2">
    <location>
        <begin position="998"/>
        <end position="1064"/>
    </location>
</feature>
<feature type="domain" description="DUF753" evidence="2">
    <location>
        <begin position="2520"/>
        <end position="2589"/>
    </location>
</feature>
<feature type="domain" description="DUF753" evidence="2">
    <location>
        <begin position="2775"/>
        <end position="2845"/>
    </location>
</feature>
<feature type="domain" description="DUF753" evidence="2">
    <location>
        <begin position="1328"/>
        <end position="1404"/>
    </location>
</feature>
<feature type="domain" description="DUF753" evidence="2">
    <location>
        <begin position="159"/>
        <end position="225"/>
    </location>
</feature>
<feature type="domain" description="DUF753" evidence="2">
    <location>
        <begin position="325"/>
        <end position="402"/>
    </location>
</feature>
<evidence type="ECO:0000259" key="2">
    <source>
        <dbReference type="Pfam" id="PF05444"/>
    </source>
</evidence>
<feature type="domain" description="DUF753" evidence="2">
    <location>
        <begin position="12"/>
        <end position="78"/>
    </location>
</feature>
<dbReference type="OrthoDB" id="7984667at2759"/>
<feature type="domain" description="DUF753" evidence="2">
    <location>
        <begin position="1502"/>
        <end position="1574"/>
    </location>
</feature>
<feature type="domain" description="DUF753" evidence="2">
    <location>
        <begin position="2686"/>
        <end position="2752"/>
    </location>
</feature>
<accession>A0A811VDC7</accession>
<feature type="domain" description="DUF753" evidence="2">
    <location>
        <begin position="81"/>
        <end position="149"/>
    </location>
</feature>
<sequence>MQPPLSIPASGLQCYHCAGDDCDDPEVTDCTIENDQCYIRIDETFSFVGMGCASTLGDDTAIANLIKSKELYVCSSANAMVTKMCPLQMNVPSKRCGNVPYTQCYERVDVANNGTTERGCLVDLESDDFYNCLTGQDKNCNVCVGSACNTGVIPADRKQCQRCDSESDNTCASAPTALSICPQYSANDTCVSVYESGVTRRGCSSEFTCDATSKSCEICTENGCNTANVQKRAEELYGIFQDLPLNCYTCTGDECVTSKGRIRKCNGEIYQDCLTVFDSEGVVTARGCESVIDAEYQTHCAANPELCFNCKSNGCNNFTAVPATQECIYCDAASNVDCLTNPLAVTSTRKCVEGCVSALYESKTNANVQDLARLCFEDVEFDDRETCTEENNCVKCTGEKCNTVVLPTEGRLSCLHCSGDDCDDPQSQVCTGYSKSDQCYIFFDHETHSAVRMGCKSSEPVGAIYNDILHYFLCDGDDCNNYSNLPDAHFCYVCDSANDVNCAIDTTKITAQVRCQINPHTDCFTRINEAGHTVRGCISTLNNTEFLSCHEGTPGEFCRICTESNCNANIYPSSRQRCYRCNSADDPSCEKEPSTSTVCPLFDEDDYCVTKLIDGVVHRGCATELQCEGGVTSKTCRTCEDNSCNDYVFEEYPIGNPGYFQVLPLNCYRCNGTEECGGSSLGNIRKCEGNILQTCTTVFNQTSGGVIGRGCSDTWLAECDADESKCYDCKSNGCNVAKNEEDYIDCIFCDAQTDERCLTDVDRITSTRKCYKSCVTALYNRTDDATPVRELLRSCLDDMDLDDREICTSGGDSSCVACDTENCNTAEVGERISCYQCVGDECQEPVAKTCRAVTEGDQCFVEYDETGSIVELGCKSKYDPAEVKLRIIAKQLWLCDGENCNSIDGLPAERQVCTICSSLTDQNCAIAPSKVTAQTTCAKRPYNQCYSRLLSDGHTERGCLSSIEGEEFYDCLTGADTSKCLACASDSCNAEIYPANRLSCHQCNSSISTSCETTPAAASLCLKYSESETCVSTVDSQSNTIRGCSSQVQCDSDLCQTCAEDDCNTSNIKRKLDGKPGQWQDVPLTCKVCDSESDCAGTPRDLVCPEQSDYCMTVFDTDGSVVKRGCSAAVEVELGTYCDANADNCHNCNSNGCNTVSALTDYVNCVYCDSATNADCVSAPESVGQSRQCNKYCMTALRPRITNPNIFDVSRSCLDDKEVADQATCRAGSDDCVACEGALCNTAKVPAKRRSCYSCVGEECVTPEVAECVAYKEDDQCFVLFDSLSDVQRMGCLTELEDSFVESNIHLLLLCAENDNCNGFENFPQPTTCYQCDSDEDETCAASSSEIQTLTKCSALPHVECYSRVLSDGTTRRGCASALNGTVLLDCLSGNSSTCQTCTADLCNGEVFPAGRRSCQRCNSKVDPSCESSPDAASICPLYNEDQFCATKLVNGYTYRGCSTEFQCDVSNKQYCRHCSGSDNCNTIDLNGNDIGLPGKWQDLPLSCYDCTDDDCANSTAGSLHQCEYNNEQNCETVFDAAGTVVRRGCSDDVLTTHGDYCEENPQKCLGCKSNGCNNATSLTQFIDCYWCDSVDNSTCAIGFDAASAKKRKCQGHCAVALYPRSSAENPSYELTRTCLDDLEVEDREKCLAGENELCVACEDALCNTAPLPANRQKCYKCVNGDCAENVVAECSVYQPNDQCYMTFDDENSILDMGCRSDIESDVLALLIRQKMLLLCDGEACNGPESIPTAKTCSACDSETDARCATNPNLVNETERCSNLPYTHCYTRVKENGHTARGCISNLAEEAFYTCVTGNDTLCLPCLGDKCNALDVFPTDRQLCHQCNSETEPLCSTAPNSNKVCPIYSAQDSCVTNLRNGVTTRGCASSMSCDNENDRSTCRTCSGSGCNTVNLESALDQGKPGRWQDVPITCRTCVGEEACESLGIYRVCTGNTYQSCMTVFNTAGNVIQRGCSDTVEEANSQHCSDYPANCLSCNSNGCNNSTRLADYIDCLYCDTDTNADCLNNPAAITKTRKCNTYCMSALYAKYEETNPAYGLARTCFDDMDLDEREACASGSNPNCQVCAEENCNTHTVPAKRLSCNVCQDDECQDPQPATCINYREDDKCYIQFDEGRNIIGMGCRSEFSNADADYLLQKKRLFYCDGDNCNTFDALPVAQYCRICSSRTDVQCATNPDFVSASTTCSYLPYTECYTRILESGVTERGCLSSLYDDDFTSCLNGTAAHCTACTGNYCNNQVYPTERLSCHVCDSTTDQTCTNSPNSVSICPIYAEGDTCVTAYENDVTYRGCSSSIGCDPTDTRKCVQCVGEACNTVNLARRQDDNFGKWQDLPLTCLTCVNETTCANLSSAESHTCENNNEQDCVTVFQDGKVVQRGCSDEVEQTYGDYCDINSDDCLNCKSNNCNNGTLQTQYQDCIYCDTHKNLSCLWSPQSDTHSTRKCQGACMTALYPSDSGTEPTFELIRTCLDDKEAADRTRCTNGRDAQCQSCVGANCNTAVLPAARLSCYQCEGDDCDEPELKYCPLYKSGDQCFTWYDESNSISQMGCISSFHNQELETIIGTKRVLVCEGDACNSLEVPPTPQKCAVCDSNTDYACAVNAMQIGTFDTCGIYPYTNCYTKLVSADGSTKRGCLTELDTSEFVACVLGNDGNCSVCLGEGCNREIFPEDRKQCYKCSSEDDSTCESNPTRLEPCPYVTDTELCKTALSNTTTLRGCSSEILCDVNDRNCVSCVGSACNNIDLIHRAEDDGMHGLWQNLPLRCHTCEGDHCLHSLGPAQNCSGNVNQDCATVFNASGEVIRRGCFDEVELYEQRHCRENPELCFKCKSNECNDAWDIDDYIECNFCDSETNPLCATDPLNTNFTKRACHKECMVALKDSRVIRSCLDDKELYHRYQCRDGSGECASCNTTNCNNFVYPEDRFSCHVCSDSSCATSVSEVCSKSVAFDFCFAKYDNGQPQLLGCASSQNDSDLAAWEAENILYTCLEKDCNALAKLPTEGVECVVCDSSLTPACAQNPAQVTAKQTCAALQTQCVTHLSTAGHTLRGCLSSLSQAEQSSCQAAGSCAICMGNSCNNEIFPINRRRCHICTSAVNSECAREPNFLQVCPLYAADDRCVTTRTEYTERGCESSQLTCDTSDEHTCQICTGDGCNTAELSGSAALVPSLLASLVLAIVAMLVIT</sequence>
<feature type="domain" description="DUF753" evidence="2">
    <location>
        <begin position="2097"/>
        <end position="2166"/>
    </location>
</feature>
<feature type="domain" description="DUF753" evidence="2">
    <location>
        <begin position="1929"/>
        <end position="1999"/>
    </location>
</feature>
<feature type="domain" description="DUF753" evidence="2">
    <location>
        <begin position="491"/>
        <end position="567"/>
    </location>
</feature>
<evidence type="ECO:0000256" key="1">
    <source>
        <dbReference type="SAM" id="Phobius"/>
    </source>
</evidence>
<feature type="domain" description="DUF753" evidence="2">
    <location>
        <begin position="1085"/>
        <end position="1154"/>
    </location>
</feature>
<feature type="domain" description="DUF753" evidence="2">
    <location>
        <begin position="1673"/>
        <end position="1742"/>
    </location>
</feature>
<dbReference type="InterPro" id="IPR008472">
    <property type="entry name" value="DUF753"/>
</dbReference>
<feature type="domain" description="DUF753" evidence="2">
    <location>
        <begin position="1414"/>
        <end position="1482"/>
    </location>
</feature>
<feature type="domain" description="DUF753" evidence="2">
    <location>
        <begin position="3097"/>
        <end position="3164"/>
    </location>
</feature>
<keyword evidence="1" id="KW-0812">Transmembrane</keyword>
<feature type="domain" description="DUF753" evidence="2">
    <location>
        <begin position="666"/>
        <end position="735"/>
    </location>
</feature>
<dbReference type="PANTHER" id="PTHR21721:SF26">
    <property type="entry name" value="DUF753 DOMAIN-CONTAINING PROTEIN-RELATED"/>
    <property type="match status" value="1"/>
</dbReference>
<feature type="domain" description="DUF753" evidence="2">
    <location>
        <begin position="246"/>
        <end position="316"/>
    </location>
</feature>
<feature type="domain" description="DUF753" evidence="2">
    <location>
        <begin position="2350"/>
        <end position="2421"/>
    </location>
</feature>
<feature type="domain" description="DUF753" evidence="2">
    <location>
        <begin position="2431"/>
        <end position="2511"/>
    </location>
</feature>
<feature type="domain" description="DUF753" evidence="2">
    <location>
        <begin position="2176"/>
        <end position="2252"/>
    </location>
</feature>
<feature type="domain" description="DUF753" evidence="2">
    <location>
        <begin position="2009"/>
        <end position="2088"/>
    </location>
</feature>
<gene>
    <name evidence="3" type="ORF">CCAP1982_LOCUS21371</name>
</gene>
<comment type="caution">
    <text evidence="3">The sequence shown here is derived from an EMBL/GenBank/DDBJ whole genome shotgun (WGS) entry which is preliminary data.</text>
</comment>
<dbReference type="PANTHER" id="PTHR21721">
    <property type="entry name" value="GH09876P-RELATED"/>
    <property type="match status" value="1"/>
</dbReference>
<dbReference type="Proteomes" id="UP000606786">
    <property type="component" value="Unassembled WGS sequence"/>
</dbReference>
<feature type="domain" description="DUF753" evidence="2">
    <location>
        <begin position="1251"/>
        <end position="1318"/>
    </location>
</feature>
<feature type="domain" description="DUF753" evidence="2">
    <location>
        <begin position="745"/>
        <end position="824"/>
    </location>
</feature>
<feature type="domain" description="DUF753" evidence="2">
    <location>
        <begin position="1752"/>
        <end position="1828"/>
    </location>
</feature>